<comment type="caution">
    <text evidence="1">The sequence shown here is derived from an EMBL/GenBank/DDBJ whole genome shotgun (WGS) entry which is preliminary data.</text>
</comment>
<protein>
    <submittedName>
        <fullName evidence="1">Uncharacterized protein</fullName>
    </submittedName>
</protein>
<name>X1UUJ5_9ZZZZ</name>
<feature type="non-terminal residue" evidence="1">
    <location>
        <position position="70"/>
    </location>
</feature>
<feature type="non-terminal residue" evidence="1">
    <location>
        <position position="1"/>
    </location>
</feature>
<dbReference type="EMBL" id="BARW01042241">
    <property type="protein sequence ID" value="GAJ21149.1"/>
    <property type="molecule type" value="Genomic_DNA"/>
</dbReference>
<organism evidence="1">
    <name type="scientific">marine sediment metagenome</name>
    <dbReference type="NCBI Taxonomy" id="412755"/>
    <lineage>
        <taxon>unclassified sequences</taxon>
        <taxon>metagenomes</taxon>
        <taxon>ecological metagenomes</taxon>
    </lineage>
</organism>
<sequence>DQTAVGDFSASPIGYVTQDSLVWLGERENYNRLYARVGDDSNDEEYIQGISDAIEDKLEKSGRQIYRANS</sequence>
<gene>
    <name evidence="1" type="ORF">S12H4_62736</name>
</gene>
<reference evidence="1" key="1">
    <citation type="journal article" date="2014" name="Front. Microbiol.">
        <title>High frequency of phylogenetically diverse reductive dehalogenase-homologous genes in deep subseafloor sedimentary metagenomes.</title>
        <authorList>
            <person name="Kawai M."/>
            <person name="Futagami T."/>
            <person name="Toyoda A."/>
            <person name="Takaki Y."/>
            <person name="Nishi S."/>
            <person name="Hori S."/>
            <person name="Arai W."/>
            <person name="Tsubouchi T."/>
            <person name="Morono Y."/>
            <person name="Uchiyama I."/>
            <person name="Ito T."/>
            <person name="Fujiyama A."/>
            <person name="Inagaki F."/>
            <person name="Takami H."/>
        </authorList>
    </citation>
    <scope>NUCLEOTIDE SEQUENCE</scope>
    <source>
        <strain evidence="1">Expedition CK06-06</strain>
    </source>
</reference>
<evidence type="ECO:0000313" key="1">
    <source>
        <dbReference type="EMBL" id="GAJ21149.1"/>
    </source>
</evidence>
<proteinExistence type="predicted"/>
<accession>X1UUJ5</accession>
<dbReference type="AlphaFoldDB" id="X1UUJ5"/>